<protein>
    <submittedName>
        <fullName evidence="1">Uncharacterized protein</fullName>
    </submittedName>
</protein>
<accession>A0A644YRQ7</accession>
<reference evidence="1" key="1">
    <citation type="submission" date="2019-08" db="EMBL/GenBank/DDBJ databases">
        <authorList>
            <person name="Kucharzyk K."/>
            <person name="Murdoch R.W."/>
            <person name="Higgins S."/>
            <person name="Loffler F."/>
        </authorList>
    </citation>
    <scope>NUCLEOTIDE SEQUENCE</scope>
</reference>
<sequence>MTVPVGRHDTGRKPVGVAKPVHPAVQFEQLGFEIVGGQQVPVDRVRRLGHVESQ</sequence>
<dbReference type="EMBL" id="VSSQ01006024">
    <property type="protein sequence ID" value="MPM31272.1"/>
    <property type="molecule type" value="Genomic_DNA"/>
</dbReference>
<proteinExistence type="predicted"/>
<gene>
    <name evidence="1" type="ORF">SDC9_77827</name>
</gene>
<dbReference type="AlphaFoldDB" id="A0A644YRQ7"/>
<evidence type="ECO:0000313" key="1">
    <source>
        <dbReference type="EMBL" id="MPM31272.1"/>
    </source>
</evidence>
<name>A0A644YRQ7_9ZZZZ</name>
<organism evidence="1">
    <name type="scientific">bioreactor metagenome</name>
    <dbReference type="NCBI Taxonomy" id="1076179"/>
    <lineage>
        <taxon>unclassified sequences</taxon>
        <taxon>metagenomes</taxon>
        <taxon>ecological metagenomes</taxon>
    </lineage>
</organism>
<comment type="caution">
    <text evidence="1">The sequence shown here is derived from an EMBL/GenBank/DDBJ whole genome shotgun (WGS) entry which is preliminary data.</text>
</comment>